<evidence type="ECO:0000313" key="11">
    <source>
        <dbReference type="Proteomes" id="UP001153076"/>
    </source>
</evidence>
<feature type="compositionally biased region" description="Gly residues" evidence="8">
    <location>
        <begin position="200"/>
        <end position="218"/>
    </location>
</feature>
<dbReference type="InterPro" id="IPR027141">
    <property type="entry name" value="LSm4/Sm_D1/D3"/>
</dbReference>
<comment type="subcellular location">
    <subcellularLocation>
        <location evidence="1">Nucleus</location>
    </subcellularLocation>
</comment>
<dbReference type="GO" id="GO:0000398">
    <property type="term" value="P:mRNA splicing, via spliceosome"/>
    <property type="evidence" value="ECO:0007669"/>
    <property type="project" value="InterPro"/>
</dbReference>
<dbReference type="Proteomes" id="UP001153076">
    <property type="component" value="Unassembled WGS sequence"/>
</dbReference>
<evidence type="ECO:0000256" key="1">
    <source>
        <dbReference type="ARBA" id="ARBA00004123"/>
    </source>
</evidence>
<sequence>MEAKGEIGPEKEKKVLQRWRNWSPEETMRCPDLSRGQIAEKGLSRTPTECRMFTKDLALFLSDRPSSKSKPLSLLKTAQGHPTLELKNGETYNGHLVNCDTWMNIHLREVICTSKDAYANRVVASDCRMETGFGECLNVISGEKLSNTFEYRTRPTLGFFHYSSLDRKPPGVGRGRGRGIEDGPGRQSKGSGRGMEDGIKGAGGRGRGGPSGKTGGKVSGISFGCGKTYTALKGLAGQRENASNAFRTHNRDHPS</sequence>
<dbReference type="InterPro" id="IPR010920">
    <property type="entry name" value="LSM_dom_sf"/>
</dbReference>
<gene>
    <name evidence="10" type="ORF">Cgig2_006602</name>
</gene>
<comment type="similarity">
    <text evidence="2">Belongs to the snRNP Sm proteins family.</text>
</comment>
<dbReference type="GO" id="GO:0000956">
    <property type="term" value="P:nuclear-transcribed mRNA catabolic process"/>
    <property type="evidence" value="ECO:0007669"/>
    <property type="project" value="InterPro"/>
</dbReference>
<name>A0A9Q1KNV2_9CARY</name>
<evidence type="ECO:0000256" key="6">
    <source>
        <dbReference type="ARBA" id="ARBA00023187"/>
    </source>
</evidence>
<dbReference type="CDD" id="cd01723">
    <property type="entry name" value="LSm4"/>
    <property type="match status" value="1"/>
</dbReference>
<keyword evidence="3" id="KW-0507">mRNA processing</keyword>
<dbReference type="Gene3D" id="2.30.30.100">
    <property type="match status" value="1"/>
</dbReference>
<feature type="region of interest" description="Disordered" evidence="8">
    <location>
        <begin position="168"/>
        <end position="222"/>
    </location>
</feature>
<evidence type="ECO:0000256" key="4">
    <source>
        <dbReference type="ARBA" id="ARBA00022728"/>
    </source>
</evidence>
<dbReference type="PANTHER" id="PTHR23338">
    <property type="entry name" value="SMALL NUCLEAR RIBONUCLEOPROTEIN SM"/>
    <property type="match status" value="1"/>
</dbReference>
<evidence type="ECO:0000259" key="9">
    <source>
        <dbReference type="SMART" id="SM00651"/>
    </source>
</evidence>
<comment type="caution">
    <text evidence="10">The sequence shown here is derived from an EMBL/GenBank/DDBJ whole genome shotgun (WGS) entry which is preliminary data.</text>
</comment>
<keyword evidence="5" id="KW-0694">RNA-binding</keyword>
<keyword evidence="6" id="KW-0508">mRNA splicing</keyword>
<evidence type="ECO:0000313" key="10">
    <source>
        <dbReference type="EMBL" id="KAJ8446974.1"/>
    </source>
</evidence>
<dbReference type="GO" id="GO:0005681">
    <property type="term" value="C:spliceosomal complex"/>
    <property type="evidence" value="ECO:0007669"/>
    <property type="project" value="UniProtKB-KW"/>
</dbReference>
<organism evidence="10 11">
    <name type="scientific">Carnegiea gigantea</name>
    <dbReference type="NCBI Taxonomy" id="171969"/>
    <lineage>
        <taxon>Eukaryota</taxon>
        <taxon>Viridiplantae</taxon>
        <taxon>Streptophyta</taxon>
        <taxon>Embryophyta</taxon>
        <taxon>Tracheophyta</taxon>
        <taxon>Spermatophyta</taxon>
        <taxon>Magnoliopsida</taxon>
        <taxon>eudicotyledons</taxon>
        <taxon>Gunneridae</taxon>
        <taxon>Pentapetalae</taxon>
        <taxon>Caryophyllales</taxon>
        <taxon>Cactineae</taxon>
        <taxon>Cactaceae</taxon>
        <taxon>Cactoideae</taxon>
        <taxon>Echinocereeae</taxon>
        <taxon>Carnegiea</taxon>
    </lineage>
</organism>
<keyword evidence="11" id="KW-1185">Reference proteome</keyword>
<evidence type="ECO:0000256" key="2">
    <source>
        <dbReference type="ARBA" id="ARBA00006850"/>
    </source>
</evidence>
<dbReference type="SUPFAM" id="SSF50182">
    <property type="entry name" value="Sm-like ribonucleoproteins"/>
    <property type="match status" value="1"/>
</dbReference>
<keyword evidence="7" id="KW-0539">Nucleus</keyword>
<dbReference type="GO" id="GO:0003723">
    <property type="term" value="F:RNA binding"/>
    <property type="evidence" value="ECO:0007669"/>
    <property type="project" value="UniProtKB-KW"/>
</dbReference>
<feature type="domain" description="Sm" evidence="9">
    <location>
        <begin position="73"/>
        <end position="144"/>
    </location>
</feature>
<dbReference type="InterPro" id="IPR001163">
    <property type="entry name" value="Sm_dom_euk/arc"/>
</dbReference>
<dbReference type="EMBL" id="JAKOGI010000044">
    <property type="protein sequence ID" value="KAJ8446974.1"/>
    <property type="molecule type" value="Genomic_DNA"/>
</dbReference>
<evidence type="ECO:0000256" key="3">
    <source>
        <dbReference type="ARBA" id="ARBA00022664"/>
    </source>
</evidence>
<protein>
    <recommendedName>
        <fullName evidence="9">Sm domain-containing protein</fullName>
    </recommendedName>
</protein>
<dbReference type="InterPro" id="IPR034101">
    <property type="entry name" value="Lsm4"/>
</dbReference>
<keyword evidence="4" id="KW-0747">Spliceosome</keyword>
<evidence type="ECO:0000256" key="7">
    <source>
        <dbReference type="ARBA" id="ARBA00023242"/>
    </source>
</evidence>
<dbReference type="AlphaFoldDB" id="A0A9Q1KNV2"/>
<evidence type="ECO:0000256" key="5">
    <source>
        <dbReference type="ARBA" id="ARBA00022884"/>
    </source>
</evidence>
<dbReference type="SMART" id="SM00651">
    <property type="entry name" value="Sm"/>
    <property type="match status" value="1"/>
</dbReference>
<evidence type="ECO:0000256" key="8">
    <source>
        <dbReference type="SAM" id="MobiDB-lite"/>
    </source>
</evidence>
<dbReference type="OrthoDB" id="747253at2759"/>
<accession>A0A9Q1KNV2</accession>
<proteinExistence type="inferred from homology"/>
<reference evidence="10" key="1">
    <citation type="submission" date="2022-04" db="EMBL/GenBank/DDBJ databases">
        <title>Carnegiea gigantea Genome sequencing and assembly v2.</title>
        <authorList>
            <person name="Copetti D."/>
            <person name="Sanderson M.J."/>
            <person name="Burquez A."/>
            <person name="Wojciechowski M.F."/>
        </authorList>
    </citation>
    <scope>NUCLEOTIDE SEQUENCE</scope>
    <source>
        <strain evidence="10">SGP5-SGP5p</strain>
        <tissue evidence="10">Aerial part</tissue>
    </source>
</reference>
<dbReference type="Pfam" id="PF01423">
    <property type="entry name" value="LSM"/>
    <property type="match status" value="1"/>
</dbReference>